<comment type="function">
    <text evidence="8">Multifunctional regulator of the expression of viral genes that mediates nuclear export of viral intronless mRNAs. This immediate early (EI) protein promotes the nuclear export of viral intronless mRNAs by interacting with mRNAs and host NXF1/TAP.</text>
</comment>
<evidence type="ECO:0000256" key="5">
    <source>
        <dbReference type="ARBA" id="ARBA00022833"/>
    </source>
</evidence>
<feature type="compositionally biased region" description="Low complexity" evidence="10">
    <location>
        <begin position="67"/>
        <end position="76"/>
    </location>
</feature>
<evidence type="ECO:0000256" key="6">
    <source>
        <dbReference type="ARBA" id="ARBA00022884"/>
    </source>
</evidence>
<keyword evidence="3" id="KW-0479">Metal-binding</keyword>
<evidence type="ECO:0000256" key="9">
    <source>
        <dbReference type="ARBA" id="ARBA00025812"/>
    </source>
</evidence>
<keyword evidence="5" id="KW-0862">Zinc</keyword>
<sequence length="363" mass="40628">MEDSGNSSGSEASRSGSEERRPVRERLGARPSERPPVRTRLGAVRRRRGGRGGRAARQALRQRQRQRQQQQQQRQQQHQRRRPEADRPDSGPDAPPDRLSESARATVSATHARVGATRVNDLFASARRDLSRPVFNDGFRAAGSSPWAAVLEFGAEQFTPDGRRVTWETLMFHGADLHRLFEVRPHATEAARVLREMVLLNEGLTESLASADETLTWVKLILTKGLTLRTLDPIVATAGAVLQNLRLKLGPFLRCYLRDTPVDELVRRRRLRDVRCIVTYTLVMLARIARVVERGSSCVLPEDLGDSPAPLEEYVPGACLGGIMDALDAHKTGCDAPTCRLTCSYTLVPVYMHGKYFYCNHLF</sequence>
<keyword evidence="6" id="KW-0694">RNA-binding</keyword>
<feature type="compositionally biased region" description="Low complexity" evidence="10">
    <location>
        <begin position="1"/>
        <end position="15"/>
    </location>
</feature>
<dbReference type="GO" id="GO:0006355">
    <property type="term" value="P:regulation of DNA-templated transcription"/>
    <property type="evidence" value="ECO:0007669"/>
    <property type="project" value="InterPro"/>
</dbReference>
<evidence type="ECO:0000256" key="10">
    <source>
        <dbReference type="SAM" id="MobiDB-lite"/>
    </source>
</evidence>
<keyword evidence="7" id="KW-0010">Activator</keyword>
<dbReference type="GO" id="GO:0008270">
    <property type="term" value="F:zinc ion binding"/>
    <property type="evidence" value="ECO:0007669"/>
    <property type="project" value="UniProtKB-KW"/>
</dbReference>
<reference evidence="11" key="1">
    <citation type="journal article" date="2004" name="J. Virol. Methods">
        <title>Characterization and expression of the pseudorabies virus early gene UL54.</title>
        <authorList>
            <person name="Huang C."/>
            <person name="Wu C.Y."/>
        </authorList>
    </citation>
    <scope>NUCLEOTIDE SEQUENCE</scope>
    <source>
        <strain evidence="11">TNL</strain>
    </source>
</reference>
<dbReference type="Pfam" id="PF05459">
    <property type="entry name" value="Herpes_UL69"/>
    <property type="match status" value="1"/>
</dbReference>
<feature type="region of interest" description="Disordered" evidence="10">
    <location>
        <begin position="1"/>
        <end position="112"/>
    </location>
</feature>
<proteinExistence type="inferred from homology"/>
<evidence type="ECO:0000256" key="4">
    <source>
        <dbReference type="ARBA" id="ARBA00022771"/>
    </source>
</evidence>
<feature type="compositionally biased region" description="Basic and acidic residues" evidence="10">
    <location>
        <begin position="16"/>
        <end position="36"/>
    </location>
</feature>
<keyword evidence="4" id="KW-0863">Zinc-finger</keyword>
<evidence type="ECO:0000256" key="1">
    <source>
        <dbReference type="ARBA" id="ARBA00004192"/>
    </source>
</evidence>
<dbReference type="GO" id="GO:0003723">
    <property type="term" value="F:RNA binding"/>
    <property type="evidence" value="ECO:0007669"/>
    <property type="project" value="UniProtKB-KW"/>
</dbReference>
<name>Q6K1M1_SUHV</name>
<evidence type="ECO:0000256" key="7">
    <source>
        <dbReference type="ARBA" id="ARBA00023159"/>
    </source>
</evidence>
<evidence type="ECO:0000256" key="2">
    <source>
        <dbReference type="ARBA" id="ARBA00008477"/>
    </source>
</evidence>
<dbReference type="EMBL" id="AY101596">
    <property type="protein sequence ID" value="AAM52208.1"/>
    <property type="molecule type" value="Genomic_DNA"/>
</dbReference>
<comment type="similarity">
    <text evidence="2">Belongs to the HHV-1 ICP27 protein family.</text>
</comment>
<organism evidence="11">
    <name type="scientific">Suid herpesvirus 1</name>
    <name type="common">SuHV-1</name>
    <name type="synonym">Pseudorabies virus</name>
    <dbReference type="NCBI Taxonomy" id="10345"/>
    <lineage>
        <taxon>Viruses</taxon>
        <taxon>Duplodnaviria</taxon>
        <taxon>Heunggongvirae</taxon>
        <taxon>Peploviricota</taxon>
        <taxon>Herviviricetes</taxon>
        <taxon>Herpesvirales</taxon>
        <taxon>Orthoherpesviridae</taxon>
        <taxon>Alphaherpesvirinae</taxon>
        <taxon>Varicellovirus</taxon>
        <taxon>Varicellovirus suidalpha1</taxon>
    </lineage>
</organism>
<evidence type="ECO:0000256" key="3">
    <source>
        <dbReference type="ARBA" id="ARBA00022723"/>
    </source>
</evidence>
<evidence type="ECO:0000313" key="11">
    <source>
        <dbReference type="EMBL" id="AAM52208.1"/>
    </source>
</evidence>
<evidence type="ECO:0000256" key="8">
    <source>
        <dbReference type="ARBA" id="ARBA00025666"/>
    </source>
</evidence>
<dbReference type="GO" id="GO:0030430">
    <property type="term" value="C:host cell cytoplasm"/>
    <property type="evidence" value="ECO:0007669"/>
    <property type="project" value="UniProtKB-SubCell"/>
</dbReference>
<feature type="compositionally biased region" description="Basic and acidic residues" evidence="10">
    <location>
        <begin position="82"/>
        <end position="101"/>
    </location>
</feature>
<accession>Q6K1M1</accession>
<comment type="subcellular location">
    <subcellularLocation>
        <location evidence="1">Host cytoplasm</location>
    </subcellularLocation>
</comment>
<dbReference type="InterPro" id="IPR008648">
    <property type="entry name" value="ICP27-like"/>
</dbReference>
<protein>
    <submittedName>
        <fullName evidence="11">UL54</fullName>
    </submittedName>
</protein>
<comment type="subunit">
    <text evidence="9">Homodimer. Homodimerization is required for transactivation. Associates in a complex with RNA, and host export factors NXF1/TAP and ALYREF; these interactions allow nuclear export of viral transcripts. Interacts with three host shuttling SR proteins SRSF1, SRSF3 and SRSF7. Interacts with host SRPK1. Interacts with IE62; this interaction enhances IE62 transactivation.</text>
</comment>